<sequence length="390" mass="42454">MREATADKLHIFIMMFLISLIMSIQAPIFTPYAAMIGASSILIGIMLSVAQLANLIGNLIAGPLVDRFGKRLFITFPLLVSGSLFIFHGLVANTAELLLLRALNGFSLAFLIPAAMALLSGYAENSRQQGKNMAVNGMLATIASIIAPLIGGKLGVMVGYANSYFVIGAALIITSIYTMFFLKDRQAVTVNRRNQSLGLIQVLTNPGLHVVFLTGFAVMYIHGVIIYEIPYLSVEKGLSTVTTGKLFSFMAIGTFFSLSLFFINRFAPVKRLIFGLFGMCMTLFALINEWTAALSLLLFLMGFFFGVIMPAMATAVTDAVAREGHGRAFGVMSAVYSLGMIFSSFVTGLIREIISPYFIAFLIGMLVLSFVGYMKLRLPRSAHTKVTTLR</sequence>
<dbReference type="OrthoDB" id="2957734at2"/>
<evidence type="ECO:0000313" key="8">
    <source>
        <dbReference type="EMBL" id="AXI08507.1"/>
    </source>
</evidence>
<keyword evidence="3 6" id="KW-0812">Transmembrane</keyword>
<evidence type="ECO:0000259" key="7">
    <source>
        <dbReference type="PROSITE" id="PS50850"/>
    </source>
</evidence>
<dbReference type="Gene3D" id="1.20.1250.20">
    <property type="entry name" value="MFS general substrate transporter like domains"/>
    <property type="match status" value="1"/>
</dbReference>
<feature type="domain" description="Major facilitator superfamily (MFS) profile" evidence="7">
    <location>
        <begin position="7"/>
        <end position="382"/>
    </location>
</feature>
<dbReference type="RefSeq" id="WP_114915802.1">
    <property type="nucleotide sequence ID" value="NZ_CP024848.1"/>
</dbReference>
<dbReference type="InterPro" id="IPR011701">
    <property type="entry name" value="MFS"/>
</dbReference>
<dbReference type="PANTHER" id="PTHR23506">
    <property type="entry name" value="GH10249P"/>
    <property type="match status" value="1"/>
</dbReference>
<gene>
    <name evidence="8" type="ORF">CUC15_06060</name>
</gene>
<dbReference type="PANTHER" id="PTHR23506:SF23">
    <property type="entry name" value="GH10249P"/>
    <property type="match status" value="1"/>
</dbReference>
<protein>
    <submittedName>
        <fullName evidence="8">MFS transporter</fullName>
    </submittedName>
</protein>
<keyword evidence="2" id="KW-0813">Transport</keyword>
<dbReference type="SUPFAM" id="SSF103473">
    <property type="entry name" value="MFS general substrate transporter"/>
    <property type="match status" value="1"/>
</dbReference>
<dbReference type="AlphaFoldDB" id="A0A345PES7"/>
<comment type="subcellular location">
    <subcellularLocation>
        <location evidence="1">Cell membrane</location>
        <topology evidence="1">Multi-pass membrane protein</topology>
    </subcellularLocation>
</comment>
<evidence type="ECO:0000256" key="3">
    <source>
        <dbReference type="ARBA" id="ARBA00022692"/>
    </source>
</evidence>
<keyword evidence="4 6" id="KW-1133">Transmembrane helix</keyword>
<dbReference type="GO" id="GO:0022857">
    <property type="term" value="F:transmembrane transporter activity"/>
    <property type="evidence" value="ECO:0007669"/>
    <property type="project" value="InterPro"/>
</dbReference>
<dbReference type="InterPro" id="IPR050930">
    <property type="entry name" value="MFS_Vesicular_Transporter"/>
</dbReference>
<feature type="transmembrane region" description="Helical" evidence="6">
    <location>
        <begin position="72"/>
        <end position="92"/>
    </location>
</feature>
<keyword evidence="9" id="KW-1185">Reference proteome</keyword>
<dbReference type="PROSITE" id="PS50850">
    <property type="entry name" value="MFS"/>
    <property type="match status" value="1"/>
</dbReference>
<reference evidence="9" key="1">
    <citation type="submission" date="2017-11" db="EMBL/GenBank/DDBJ databases">
        <authorList>
            <person name="Zhu W."/>
        </authorList>
    </citation>
    <scope>NUCLEOTIDE SEQUENCE [LARGE SCALE GENOMIC DNA]</scope>
    <source>
        <strain evidence="9">160</strain>
    </source>
</reference>
<feature type="transmembrane region" description="Helical" evidence="6">
    <location>
        <begin position="12"/>
        <end position="34"/>
    </location>
</feature>
<organism evidence="8 9">
    <name type="scientific">Oceanobacillus zhaokaii</name>
    <dbReference type="NCBI Taxonomy" id="2052660"/>
    <lineage>
        <taxon>Bacteria</taxon>
        <taxon>Bacillati</taxon>
        <taxon>Bacillota</taxon>
        <taxon>Bacilli</taxon>
        <taxon>Bacillales</taxon>
        <taxon>Bacillaceae</taxon>
        <taxon>Oceanobacillus</taxon>
    </lineage>
</organism>
<dbReference type="EMBL" id="CP024848">
    <property type="protein sequence ID" value="AXI08507.1"/>
    <property type="molecule type" value="Genomic_DNA"/>
</dbReference>
<evidence type="ECO:0000256" key="2">
    <source>
        <dbReference type="ARBA" id="ARBA00022448"/>
    </source>
</evidence>
<accession>A0A345PES7</accession>
<evidence type="ECO:0000256" key="4">
    <source>
        <dbReference type="ARBA" id="ARBA00022989"/>
    </source>
</evidence>
<evidence type="ECO:0000313" key="9">
    <source>
        <dbReference type="Proteomes" id="UP000253908"/>
    </source>
</evidence>
<dbReference type="KEGG" id="ocn:CUC15_06060"/>
<evidence type="ECO:0000256" key="6">
    <source>
        <dbReference type="SAM" id="Phobius"/>
    </source>
</evidence>
<feature type="transmembrane region" description="Helical" evidence="6">
    <location>
        <begin position="328"/>
        <end position="350"/>
    </location>
</feature>
<feature type="transmembrane region" description="Helical" evidence="6">
    <location>
        <begin position="293"/>
        <end position="316"/>
    </location>
</feature>
<feature type="transmembrane region" description="Helical" evidence="6">
    <location>
        <begin position="40"/>
        <end position="60"/>
    </location>
</feature>
<dbReference type="InterPro" id="IPR020846">
    <property type="entry name" value="MFS_dom"/>
</dbReference>
<evidence type="ECO:0000256" key="1">
    <source>
        <dbReference type="ARBA" id="ARBA00004651"/>
    </source>
</evidence>
<dbReference type="Proteomes" id="UP000253908">
    <property type="component" value="Chromosome"/>
</dbReference>
<feature type="transmembrane region" description="Helical" evidence="6">
    <location>
        <begin position="163"/>
        <end position="182"/>
    </location>
</feature>
<dbReference type="Pfam" id="PF07690">
    <property type="entry name" value="MFS_1"/>
    <property type="match status" value="1"/>
</dbReference>
<proteinExistence type="predicted"/>
<feature type="transmembrane region" description="Helical" evidence="6">
    <location>
        <begin position="246"/>
        <end position="264"/>
    </location>
</feature>
<feature type="transmembrane region" description="Helical" evidence="6">
    <location>
        <begin position="98"/>
        <end position="121"/>
    </location>
</feature>
<evidence type="ECO:0000256" key="5">
    <source>
        <dbReference type="ARBA" id="ARBA00023136"/>
    </source>
</evidence>
<feature type="transmembrane region" description="Helical" evidence="6">
    <location>
        <begin position="271"/>
        <end position="287"/>
    </location>
</feature>
<feature type="transmembrane region" description="Helical" evidence="6">
    <location>
        <begin position="203"/>
        <end position="226"/>
    </location>
</feature>
<feature type="transmembrane region" description="Helical" evidence="6">
    <location>
        <begin position="133"/>
        <end position="151"/>
    </location>
</feature>
<keyword evidence="5 6" id="KW-0472">Membrane</keyword>
<feature type="transmembrane region" description="Helical" evidence="6">
    <location>
        <begin position="356"/>
        <end position="376"/>
    </location>
</feature>
<name>A0A345PES7_9BACI</name>
<dbReference type="InterPro" id="IPR036259">
    <property type="entry name" value="MFS_trans_sf"/>
</dbReference>
<dbReference type="GO" id="GO:0005886">
    <property type="term" value="C:plasma membrane"/>
    <property type="evidence" value="ECO:0007669"/>
    <property type="project" value="UniProtKB-SubCell"/>
</dbReference>